<name>A0A8H5GZK6_9AGAR</name>
<reference evidence="1 2" key="1">
    <citation type="journal article" date="2020" name="ISME J.">
        <title>Uncovering the hidden diversity of litter-decomposition mechanisms in mushroom-forming fungi.</title>
        <authorList>
            <person name="Floudas D."/>
            <person name="Bentzer J."/>
            <person name="Ahren D."/>
            <person name="Johansson T."/>
            <person name="Persson P."/>
            <person name="Tunlid A."/>
        </authorList>
    </citation>
    <scope>NUCLEOTIDE SEQUENCE [LARGE SCALE GENOMIC DNA]</scope>
    <source>
        <strain evidence="1 2">CBS 661.87</strain>
    </source>
</reference>
<proteinExistence type="predicted"/>
<accession>A0A8H5GZK6</accession>
<sequence>MVRYMHPCPGATFNNRDHTCQLARSQCFRTYSLQGAREQILRGSSFEENIMPYFSKAPSVAQPLWLGCRTLGGSYACLVLQPSPLSTQLNSPRSLELMLL</sequence>
<evidence type="ECO:0000313" key="1">
    <source>
        <dbReference type="EMBL" id="KAF5373991.1"/>
    </source>
</evidence>
<dbReference type="EMBL" id="JAACJP010000038">
    <property type="protein sequence ID" value="KAF5373991.1"/>
    <property type="molecule type" value="Genomic_DNA"/>
</dbReference>
<dbReference type="AlphaFoldDB" id="A0A8H5GZK6"/>
<comment type="caution">
    <text evidence="1">The sequence shown here is derived from an EMBL/GenBank/DDBJ whole genome shotgun (WGS) entry which is preliminary data.</text>
</comment>
<organism evidence="1 2">
    <name type="scientific">Tricholomella constricta</name>
    <dbReference type="NCBI Taxonomy" id="117010"/>
    <lineage>
        <taxon>Eukaryota</taxon>
        <taxon>Fungi</taxon>
        <taxon>Dikarya</taxon>
        <taxon>Basidiomycota</taxon>
        <taxon>Agaricomycotina</taxon>
        <taxon>Agaricomycetes</taxon>
        <taxon>Agaricomycetidae</taxon>
        <taxon>Agaricales</taxon>
        <taxon>Tricholomatineae</taxon>
        <taxon>Lyophyllaceae</taxon>
        <taxon>Tricholomella</taxon>
    </lineage>
</organism>
<gene>
    <name evidence="1" type="ORF">D9615_009896</name>
</gene>
<evidence type="ECO:0000313" key="2">
    <source>
        <dbReference type="Proteomes" id="UP000565441"/>
    </source>
</evidence>
<dbReference type="Proteomes" id="UP000565441">
    <property type="component" value="Unassembled WGS sequence"/>
</dbReference>
<keyword evidence="2" id="KW-1185">Reference proteome</keyword>
<protein>
    <submittedName>
        <fullName evidence="1">Uncharacterized protein</fullName>
    </submittedName>
</protein>